<accession>A0A0M3IVP1</accession>
<evidence type="ECO:0000313" key="1">
    <source>
        <dbReference type="Proteomes" id="UP000036681"/>
    </source>
</evidence>
<proteinExistence type="predicted"/>
<sequence length="63" mass="7205">MFSFILELVEPYSQTIELSDPRNGCRRELQRSPGFKRQLAFYSSLLFVAYSCVRFQHSGAVAG</sequence>
<reference evidence="2" key="1">
    <citation type="submission" date="2017-02" db="UniProtKB">
        <authorList>
            <consortium name="WormBaseParasite"/>
        </authorList>
    </citation>
    <scope>IDENTIFICATION</scope>
</reference>
<evidence type="ECO:0000313" key="2">
    <source>
        <dbReference type="WBParaSite" id="ALUE_0002281901-mRNA-1"/>
    </source>
</evidence>
<dbReference type="WBParaSite" id="ALUE_0002281901-mRNA-1">
    <property type="protein sequence ID" value="ALUE_0002281901-mRNA-1"/>
    <property type="gene ID" value="ALUE_0002281901"/>
</dbReference>
<dbReference type="AlphaFoldDB" id="A0A0M3IVP1"/>
<organism evidence="1 2">
    <name type="scientific">Ascaris lumbricoides</name>
    <name type="common">Giant roundworm</name>
    <dbReference type="NCBI Taxonomy" id="6252"/>
    <lineage>
        <taxon>Eukaryota</taxon>
        <taxon>Metazoa</taxon>
        <taxon>Ecdysozoa</taxon>
        <taxon>Nematoda</taxon>
        <taxon>Chromadorea</taxon>
        <taxon>Rhabditida</taxon>
        <taxon>Spirurina</taxon>
        <taxon>Ascaridomorpha</taxon>
        <taxon>Ascaridoidea</taxon>
        <taxon>Ascarididae</taxon>
        <taxon>Ascaris</taxon>
    </lineage>
</organism>
<keyword evidence="1" id="KW-1185">Reference proteome</keyword>
<protein>
    <submittedName>
        <fullName evidence="2">Transposase</fullName>
    </submittedName>
</protein>
<name>A0A0M3IVP1_ASCLU</name>
<dbReference type="Proteomes" id="UP000036681">
    <property type="component" value="Unplaced"/>
</dbReference>